<dbReference type="RefSeq" id="WP_090644613.1">
    <property type="nucleotide sequence ID" value="NZ_CBCRYE010000001.1"/>
</dbReference>
<sequence length="92" mass="10153">MHDRLTRLENITEVLAASRLAVSGGVTQDELAMDAALADLLFEKKAALEVQKEACPDKSFDSRAYNDLLMAVAETVAGIRGFEFKYDVRLMS</sequence>
<keyword evidence="2" id="KW-1185">Reference proteome</keyword>
<proteinExistence type="predicted"/>
<reference evidence="2" key="1">
    <citation type="submission" date="2016-10" db="EMBL/GenBank/DDBJ databases">
        <authorList>
            <person name="Varghese N."/>
            <person name="Submissions S."/>
        </authorList>
    </citation>
    <scope>NUCLEOTIDE SEQUENCE [LARGE SCALE GENOMIC DNA]</scope>
    <source>
        <strain evidence="2">CGMCC 1.3431</strain>
    </source>
</reference>
<name>A0A1G4QC56_9CAUL</name>
<dbReference type="AlphaFoldDB" id="A0A1G4QC56"/>
<gene>
    <name evidence="1" type="ORF">SAMN02927928_1105</name>
</gene>
<evidence type="ECO:0000313" key="1">
    <source>
        <dbReference type="EMBL" id="SCW42156.1"/>
    </source>
</evidence>
<evidence type="ECO:0000313" key="2">
    <source>
        <dbReference type="Proteomes" id="UP000199150"/>
    </source>
</evidence>
<dbReference type="Proteomes" id="UP000199150">
    <property type="component" value="Unassembled WGS sequence"/>
</dbReference>
<dbReference type="EMBL" id="FMTS01000001">
    <property type="protein sequence ID" value="SCW42156.1"/>
    <property type="molecule type" value="Genomic_DNA"/>
</dbReference>
<accession>A0A1G4QC56</accession>
<organism evidence="1 2">
    <name type="scientific">Asticcacaulis taihuensis</name>
    <dbReference type="NCBI Taxonomy" id="260084"/>
    <lineage>
        <taxon>Bacteria</taxon>
        <taxon>Pseudomonadati</taxon>
        <taxon>Pseudomonadota</taxon>
        <taxon>Alphaproteobacteria</taxon>
        <taxon>Caulobacterales</taxon>
        <taxon>Caulobacteraceae</taxon>
        <taxon>Asticcacaulis</taxon>
    </lineage>
</organism>
<protein>
    <submittedName>
        <fullName evidence="1">Uncharacterized protein</fullName>
    </submittedName>
</protein>